<evidence type="ECO:0000256" key="9">
    <source>
        <dbReference type="PIRSR" id="PIRSR037242-4"/>
    </source>
</evidence>
<dbReference type="PANTHER" id="PTHR43270">
    <property type="entry name" value="BETA-ALA-HIS DIPEPTIDASE"/>
    <property type="match status" value="1"/>
</dbReference>
<feature type="binding site" description="in other chain" evidence="7">
    <location>
        <position position="437"/>
    </location>
    <ligand>
        <name>substrate</name>
        <note>ligand shared between homodimeric partners</note>
    </ligand>
</feature>
<dbReference type="Pfam" id="PF01546">
    <property type="entry name" value="Peptidase_M20"/>
    <property type="match status" value="1"/>
</dbReference>
<evidence type="ECO:0000256" key="3">
    <source>
        <dbReference type="ARBA" id="ARBA00022723"/>
    </source>
</evidence>
<dbReference type="EMBL" id="UYYG01001163">
    <property type="protein sequence ID" value="VDN57899.1"/>
    <property type="molecule type" value="Genomic_DNA"/>
</dbReference>
<reference evidence="14" key="1">
    <citation type="submission" date="2016-04" db="UniProtKB">
        <authorList>
            <consortium name="WormBaseParasite"/>
        </authorList>
    </citation>
    <scope>IDENTIFICATION</scope>
</reference>
<evidence type="ECO:0000313" key="13">
    <source>
        <dbReference type="Proteomes" id="UP000274756"/>
    </source>
</evidence>
<keyword evidence="8" id="KW-0464">Manganese</keyword>
<dbReference type="PROSITE" id="PS00759">
    <property type="entry name" value="ARGE_DAPE_CPG2_2"/>
    <property type="match status" value="1"/>
</dbReference>
<feature type="binding site" evidence="8">
    <location>
        <position position="437"/>
    </location>
    <ligand>
        <name>Mn(2+)</name>
        <dbReference type="ChEBI" id="CHEBI:29035"/>
        <label>1</label>
    </ligand>
</feature>
<evidence type="ECO:0000256" key="2">
    <source>
        <dbReference type="ARBA" id="ARBA00022670"/>
    </source>
</evidence>
<dbReference type="GO" id="GO:0046872">
    <property type="term" value="F:metal ion binding"/>
    <property type="evidence" value="ECO:0007669"/>
    <property type="project" value="UniProtKB-KW"/>
</dbReference>
<accession>A0A158Q427</accession>
<proteinExistence type="inferred from homology"/>
<feature type="binding site" evidence="8">
    <location>
        <position position="124"/>
    </location>
    <ligand>
        <name>Mn(2+)</name>
        <dbReference type="ChEBI" id="CHEBI:29035"/>
        <label>1</label>
    </ligand>
</feature>
<dbReference type="CDD" id="cd05676">
    <property type="entry name" value="M20_dipept_like_CNDP"/>
    <property type="match status" value="1"/>
</dbReference>
<keyword evidence="13" id="KW-1185">Reference proteome</keyword>
<feature type="binding site" description="in other chain" evidence="7">
    <location>
        <position position="409"/>
    </location>
    <ligand>
        <name>substrate</name>
        <note>ligand shared between homodimeric partners</note>
    </ligand>
</feature>
<gene>
    <name evidence="11" type="ORF">DME_LOCUS7872</name>
</gene>
<dbReference type="Proteomes" id="UP000038040">
    <property type="component" value="Unplaced"/>
</dbReference>
<dbReference type="SUPFAM" id="SSF53187">
    <property type="entry name" value="Zn-dependent exopeptidases"/>
    <property type="match status" value="1"/>
</dbReference>
<protein>
    <submittedName>
        <fullName evidence="14">M20_dimer domain-containing protein</fullName>
    </submittedName>
</protein>
<comment type="similarity">
    <text evidence="1">Belongs to the peptidase M20A family.</text>
</comment>
<dbReference type="InterPro" id="IPR001261">
    <property type="entry name" value="ArgE/DapE_CS"/>
</dbReference>
<dbReference type="PIRSF" id="PIRSF037242">
    <property type="entry name" value="CNDP_dipeptidase"/>
    <property type="match status" value="1"/>
</dbReference>
<feature type="binding site" evidence="7">
    <location>
        <position position="322"/>
    </location>
    <ligand>
        <name>substrate</name>
        <note>ligand shared between homodimeric partners</note>
    </ligand>
</feature>
<evidence type="ECO:0000259" key="10">
    <source>
        <dbReference type="Pfam" id="PF07687"/>
    </source>
</evidence>
<feature type="active site" evidence="6">
    <location>
        <position position="93"/>
    </location>
</feature>
<dbReference type="InterPro" id="IPR051458">
    <property type="entry name" value="Cyt/Met_Dipeptidase"/>
</dbReference>
<dbReference type="Gene3D" id="3.40.630.10">
    <property type="entry name" value="Zn peptidases"/>
    <property type="match status" value="1"/>
</dbReference>
<keyword evidence="4" id="KW-0378">Hydrolase</keyword>
<evidence type="ECO:0000313" key="11">
    <source>
        <dbReference type="EMBL" id="VDN57899.1"/>
    </source>
</evidence>
<evidence type="ECO:0000256" key="4">
    <source>
        <dbReference type="ARBA" id="ARBA00022801"/>
    </source>
</evidence>
<sequence length="465" mass="52003">MDVDANSKKFIERLREAISIPSVSAEPQNRKNVVKMIEWTKNHLERLGVKVELFNIGKQQLPNGTEIDLPPILFGVLGADKSKKTVLIYGHLDVQPASKGDGWQTEPFTLVEKDGKLFGRGSSDDKGPVVGWINAIETLQNNKIDIPVNIKFCFEAMEESGSEGLEEALKAKKDTFLADVDFTCISDSEWLGKKKPCLTYGLRGVCYFFIEICGAKQDLHSGVYGGSVYESMADLIWVLSQLTDLHGNIKIDGLNELVAPITDEEIELYHKIDFDVEQYRNEIGASKLIKNDKEGILMNRWRFPSLSIHGIEGAFSGFGAKTVIPAKVIGKFSIRIVPNMPPEQVNKIVINHLNKLWHQRGSPNYFKASSCHSGNYWLSDFRDPHYQCGARALFKVYGTEPDFTREGGSIPITLTFQELTGRNVMLLPMGACDDMAHSQNEKLDVSNYIEGIKVFGAYLLELSTM</sequence>
<feature type="binding site" evidence="7">
    <location>
        <position position="220"/>
    </location>
    <ligand>
        <name>substrate</name>
        <note>ligand shared between homodimeric partners</note>
    </ligand>
</feature>
<dbReference type="InterPro" id="IPR011650">
    <property type="entry name" value="Peptidase_M20_dimer"/>
</dbReference>
<dbReference type="GO" id="GO:0070573">
    <property type="term" value="F:metallodipeptidase activity"/>
    <property type="evidence" value="ECO:0007669"/>
    <property type="project" value="InterPro"/>
</dbReference>
<dbReference type="GO" id="GO:0006508">
    <property type="term" value="P:proteolysis"/>
    <property type="evidence" value="ECO:0007669"/>
    <property type="project" value="UniProtKB-KW"/>
</dbReference>
<dbReference type="WBParaSite" id="DME_0000386701-mRNA-1">
    <property type="protein sequence ID" value="DME_0000386701-mRNA-1"/>
    <property type="gene ID" value="DME_0000386701"/>
</dbReference>
<evidence type="ECO:0000256" key="6">
    <source>
        <dbReference type="PIRSR" id="PIRSR037242-1"/>
    </source>
</evidence>
<dbReference type="OrthoDB" id="7832001at2759"/>
<dbReference type="InterPro" id="IPR002933">
    <property type="entry name" value="Peptidase_M20"/>
</dbReference>
<dbReference type="Proteomes" id="UP000274756">
    <property type="component" value="Unassembled WGS sequence"/>
</dbReference>
<keyword evidence="5" id="KW-0482">Metalloprotease</keyword>
<feature type="site" description="Important for catalytic activity" evidence="9">
    <location>
        <position position="220"/>
    </location>
</feature>
<keyword evidence="3 8" id="KW-0479">Metal-binding</keyword>
<evidence type="ECO:0000256" key="5">
    <source>
        <dbReference type="ARBA" id="ARBA00023049"/>
    </source>
</evidence>
<feature type="binding site" evidence="8">
    <location>
        <position position="159"/>
    </location>
    <ligand>
        <name>Mn(2+)</name>
        <dbReference type="ChEBI" id="CHEBI:29035"/>
        <label>1</label>
    </ligand>
</feature>
<feature type="binding site" evidence="8">
    <location>
        <position position="124"/>
    </location>
    <ligand>
        <name>Mn(2+)</name>
        <dbReference type="ChEBI" id="CHEBI:29035"/>
        <label>2</label>
    </ligand>
</feature>
<keyword evidence="2" id="KW-0645">Protease</keyword>
<reference evidence="11 13" key="2">
    <citation type="submission" date="2018-11" db="EMBL/GenBank/DDBJ databases">
        <authorList>
            <consortium name="Pathogen Informatics"/>
        </authorList>
    </citation>
    <scope>NUCLEOTIDE SEQUENCE [LARGE SCALE GENOMIC DNA]</scope>
</reference>
<dbReference type="Gene3D" id="3.30.70.360">
    <property type="match status" value="1"/>
</dbReference>
<dbReference type="AlphaFoldDB" id="A0A158Q427"/>
<evidence type="ECO:0000256" key="8">
    <source>
        <dbReference type="PIRSR" id="PIRSR037242-3"/>
    </source>
</evidence>
<organism evidence="12 14">
    <name type="scientific">Dracunculus medinensis</name>
    <name type="common">Guinea worm</name>
    <dbReference type="NCBI Taxonomy" id="318479"/>
    <lineage>
        <taxon>Eukaryota</taxon>
        <taxon>Metazoa</taxon>
        <taxon>Ecdysozoa</taxon>
        <taxon>Nematoda</taxon>
        <taxon>Chromadorea</taxon>
        <taxon>Rhabditida</taxon>
        <taxon>Spirurina</taxon>
        <taxon>Dracunculoidea</taxon>
        <taxon>Dracunculidae</taxon>
        <taxon>Dracunculus</taxon>
    </lineage>
</organism>
<feature type="binding site" evidence="8">
    <location>
        <position position="187"/>
    </location>
    <ligand>
        <name>Mn(2+)</name>
        <dbReference type="ChEBI" id="CHEBI:29035"/>
        <label>2</label>
    </ligand>
</feature>
<evidence type="ECO:0000256" key="1">
    <source>
        <dbReference type="ARBA" id="ARBA00006247"/>
    </source>
</evidence>
<feature type="active site" description="Proton acceptor" evidence="6">
    <location>
        <position position="158"/>
    </location>
</feature>
<dbReference type="STRING" id="318479.A0A158Q427"/>
<evidence type="ECO:0000313" key="14">
    <source>
        <dbReference type="WBParaSite" id="DME_0000386701-mRNA-1"/>
    </source>
</evidence>
<evidence type="ECO:0000256" key="7">
    <source>
        <dbReference type="PIRSR" id="PIRSR037242-2"/>
    </source>
</evidence>
<comment type="cofactor">
    <cofactor evidence="8">
        <name>Mn(2+)</name>
        <dbReference type="ChEBI" id="CHEBI:29035"/>
    </cofactor>
    <text evidence="8">Binds 2 manganese ions per subunit.</text>
</comment>
<feature type="binding site" description="in other chain" evidence="7">
    <location>
        <position position="187"/>
    </location>
    <ligand>
        <name>substrate</name>
        <note>ligand shared between homodimeric partners</note>
    </ligand>
</feature>
<dbReference type="InterPro" id="IPR017153">
    <property type="entry name" value="CNDP/DUG1"/>
</dbReference>
<dbReference type="PANTHER" id="PTHR43270:SF4">
    <property type="entry name" value="CARNOSINE DIPEPTIDASE 2, ISOFORM A"/>
    <property type="match status" value="1"/>
</dbReference>
<name>A0A158Q427_DRAME</name>
<feature type="domain" description="Peptidase M20 dimerisation" evidence="10">
    <location>
        <begin position="200"/>
        <end position="356"/>
    </location>
</feature>
<feature type="binding site" description="in other chain" evidence="7">
    <location>
        <position position="335"/>
    </location>
    <ligand>
        <name>substrate</name>
        <note>ligand shared between homodimeric partners</note>
    </ligand>
</feature>
<evidence type="ECO:0000313" key="12">
    <source>
        <dbReference type="Proteomes" id="UP000038040"/>
    </source>
</evidence>
<feature type="binding site" evidence="8">
    <location>
        <position position="91"/>
    </location>
    <ligand>
        <name>Mn(2+)</name>
        <dbReference type="ChEBI" id="CHEBI:29035"/>
        <label>2</label>
    </ligand>
</feature>
<dbReference type="Pfam" id="PF07687">
    <property type="entry name" value="M20_dimer"/>
    <property type="match status" value="1"/>
</dbReference>